<evidence type="ECO:0000256" key="5">
    <source>
        <dbReference type="ARBA" id="ARBA00023136"/>
    </source>
</evidence>
<dbReference type="Pfam" id="PF08395">
    <property type="entry name" value="7tm_7"/>
    <property type="match status" value="1"/>
</dbReference>
<keyword evidence="4 6" id="KW-1133">Transmembrane helix</keyword>
<evidence type="ECO:0000256" key="6">
    <source>
        <dbReference type="SAM" id="Phobius"/>
    </source>
</evidence>
<name>A0A7R8UTD4_HERIL</name>
<sequence>MSLYRKAPLNPQRMSQKHSNFSKLKFLSSLLYIHLCAFGLANFIYDQKTKQIIFSRKLWILNGIVGIFIAVTSIFNIWVLFIHSDFLLRSKISLVGVLCYSVGYAALVSVLFSLWKEAEKLAIALNEVLKLIKDIGKLTNSGDLFEMGLIHIIIYKFIVTFVRFIMYVWHAVETTQEDSPFVFFVWILHLLEFKTIQIAANWNFLTSTIQLQLYDKVSSNFRSFLKANFLEPCDLNKDLKPSKMHVCCQISDQLDSYAEILSRMYRISTELKGYFGILVFASISFGYTNATVDAYYMYFIYTSPGKVFPADTSYLIRKYVLIFADLFGNITMICVASATMSRARKIERDYQAYVGFRKCDDRLEKSIARSLMVLQLNTMQIASNWYIFVSTIQCQVYRTLNNHFELFLKENFSDENDVNKLRKLANMHQCCEVSDRLDTFAQILRRMSKISTDLNGHLGMIIITVILFTYINTIADIYFLYFIYESDGKTYHKDVPYLIRKHITAFVDFFSPVLIIFVGNSTTSHAEKIRKNFDKFTSFRKFDDLRLIMHIWHSTQLSHNESKIVQIAWCILVFDFNILHIISNWTTLIVTVQSQLYARYSEHFKLLLQEVAQNADVWTSNCNNKRSYVTHLYDMNKRMHIYANLLKRMFWISEEINKHFGVLITADLAFNYINATTDLYYLYFVYIFGPILTFFVVNATMSYARKIGSDFEKFMVLKKQDRLEKTIQYDLR</sequence>
<feature type="transmembrane region" description="Helical" evidence="6">
    <location>
        <begin position="679"/>
        <end position="697"/>
    </location>
</feature>
<proteinExistence type="predicted"/>
<accession>A0A7R8UTD4</accession>
<keyword evidence="8" id="KW-1185">Reference proteome</keyword>
<evidence type="ECO:0000256" key="4">
    <source>
        <dbReference type="ARBA" id="ARBA00022989"/>
    </source>
</evidence>
<comment type="subcellular location">
    <subcellularLocation>
        <location evidence="1">Cell membrane</location>
        <topology evidence="1">Multi-pass membrane protein</topology>
    </subcellularLocation>
</comment>
<evidence type="ECO:0000256" key="2">
    <source>
        <dbReference type="ARBA" id="ARBA00022475"/>
    </source>
</evidence>
<keyword evidence="5 6" id="KW-0472">Membrane</keyword>
<dbReference type="InterPro" id="IPR013604">
    <property type="entry name" value="7TM_chemorcpt"/>
</dbReference>
<reference evidence="7 8" key="1">
    <citation type="submission" date="2020-11" db="EMBL/GenBank/DDBJ databases">
        <authorList>
            <person name="Wallbank WR R."/>
            <person name="Pardo Diaz C."/>
            <person name="Kozak K."/>
            <person name="Martin S."/>
            <person name="Jiggins C."/>
            <person name="Moest M."/>
            <person name="Warren A I."/>
            <person name="Generalovic N T."/>
            <person name="Byers J.R.P. K."/>
            <person name="Montejo-Kovacevich G."/>
            <person name="Yen C E."/>
        </authorList>
    </citation>
    <scope>NUCLEOTIDE SEQUENCE [LARGE SCALE GENOMIC DNA]</scope>
</reference>
<feature type="transmembrane region" description="Helical" evidence="6">
    <location>
        <begin position="147"/>
        <end position="169"/>
    </location>
</feature>
<dbReference type="Proteomes" id="UP000594454">
    <property type="component" value="Chromosome 4"/>
</dbReference>
<dbReference type="GO" id="GO:0050909">
    <property type="term" value="P:sensory perception of taste"/>
    <property type="evidence" value="ECO:0007669"/>
    <property type="project" value="InterPro"/>
</dbReference>
<evidence type="ECO:0000313" key="7">
    <source>
        <dbReference type="EMBL" id="CAD7086721.1"/>
    </source>
</evidence>
<evidence type="ECO:0000256" key="1">
    <source>
        <dbReference type="ARBA" id="ARBA00004651"/>
    </source>
</evidence>
<protein>
    <recommendedName>
        <fullName evidence="9">Gustatory receptor</fullName>
    </recommendedName>
</protein>
<evidence type="ECO:0000256" key="3">
    <source>
        <dbReference type="ARBA" id="ARBA00022692"/>
    </source>
</evidence>
<feature type="transmembrane region" description="Helical" evidence="6">
    <location>
        <begin position="94"/>
        <end position="115"/>
    </location>
</feature>
<gene>
    <name evidence="7" type="ORF">HERILL_LOCUS9472</name>
</gene>
<feature type="transmembrane region" description="Helical" evidence="6">
    <location>
        <begin position="503"/>
        <end position="522"/>
    </location>
</feature>
<feature type="transmembrane region" description="Helical" evidence="6">
    <location>
        <begin position="273"/>
        <end position="299"/>
    </location>
</feature>
<organism evidence="7 8">
    <name type="scientific">Hermetia illucens</name>
    <name type="common">Black soldier fly</name>
    <dbReference type="NCBI Taxonomy" id="343691"/>
    <lineage>
        <taxon>Eukaryota</taxon>
        <taxon>Metazoa</taxon>
        <taxon>Ecdysozoa</taxon>
        <taxon>Arthropoda</taxon>
        <taxon>Hexapoda</taxon>
        <taxon>Insecta</taxon>
        <taxon>Pterygota</taxon>
        <taxon>Neoptera</taxon>
        <taxon>Endopterygota</taxon>
        <taxon>Diptera</taxon>
        <taxon>Brachycera</taxon>
        <taxon>Stratiomyomorpha</taxon>
        <taxon>Stratiomyidae</taxon>
        <taxon>Hermetiinae</taxon>
        <taxon>Hermetia</taxon>
    </lineage>
</organism>
<dbReference type="AlphaFoldDB" id="A0A7R8UTD4"/>
<keyword evidence="2" id="KW-1003">Cell membrane</keyword>
<dbReference type="EMBL" id="LR899012">
    <property type="protein sequence ID" value="CAD7086721.1"/>
    <property type="molecule type" value="Genomic_DNA"/>
</dbReference>
<evidence type="ECO:0008006" key="9">
    <source>
        <dbReference type="Google" id="ProtNLM"/>
    </source>
</evidence>
<feature type="transmembrane region" description="Helical" evidence="6">
    <location>
        <begin position="181"/>
        <end position="204"/>
    </location>
</feature>
<feature type="transmembrane region" description="Helical" evidence="6">
    <location>
        <begin position="58"/>
        <end position="82"/>
    </location>
</feature>
<feature type="transmembrane region" description="Helical" evidence="6">
    <location>
        <begin position="319"/>
        <end position="338"/>
    </location>
</feature>
<evidence type="ECO:0000313" key="8">
    <source>
        <dbReference type="Proteomes" id="UP000594454"/>
    </source>
</evidence>
<dbReference type="GO" id="GO:0005886">
    <property type="term" value="C:plasma membrane"/>
    <property type="evidence" value="ECO:0007669"/>
    <property type="project" value="UniProtKB-SubCell"/>
</dbReference>
<keyword evidence="3 6" id="KW-0812">Transmembrane</keyword>
<feature type="transmembrane region" description="Helical" evidence="6">
    <location>
        <begin position="26"/>
        <end position="46"/>
    </location>
</feature>
<dbReference type="InParanoid" id="A0A7R8UTD4"/>
<feature type="transmembrane region" description="Helical" evidence="6">
    <location>
        <begin position="454"/>
        <end position="483"/>
    </location>
</feature>